<dbReference type="PANTHER" id="PTHR36435">
    <property type="entry name" value="SLR1288 PROTEIN"/>
    <property type="match status" value="1"/>
</dbReference>
<dbReference type="Proteomes" id="UP000188246">
    <property type="component" value="Chromosome"/>
</dbReference>
<comment type="similarity">
    <text evidence="1">Belongs to the UPF0177 family.</text>
</comment>
<sequence>MTLNRNTIWTIFIFLAVLNSPLLFQVLGQTRNIVLNGTALTYLVGATVLIWLYKKSSKQGTLSESKKQVSRMKIIVVGVSGIFLSLILQGVLTQLDSQLFNQPIESQNTQTIMALVKQAPLYIIAVSIAGPIMEELVFRFSLTNWLGQRMPIWLAAGISSFLFAIMHNDGHWLVYGGLGLLFFIIYQRTNSIWSAIITHAGMNTLVVCLQLFS</sequence>
<feature type="transmembrane region" description="Helical" evidence="2">
    <location>
        <begin position="150"/>
        <end position="166"/>
    </location>
</feature>
<dbReference type="PANTHER" id="PTHR36435:SF6">
    <property type="entry name" value="ABORTIVE INFECTION PROTEIN"/>
    <property type="match status" value="1"/>
</dbReference>
<dbReference type="GO" id="GO:0004175">
    <property type="term" value="F:endopeptidase activity"/>
    <property type="evidence" value="ECO:0007669"/>
    <property type="project" value="UniProtKB-ARBA"/>
</dbReference>
<dbReference type="AlphaFoldDB" id="A0A1Q2D6Z2"/>
<evidence type="ECO:0000256" key="1">
    <source>
        <dbReference type="ARBA" id="ARBA00009067"/>
    </source>
</evidence>
<dbReference type="STRING" id="633807.BW732_07930"/>
<feature type="transmembrane region" description="Helical" evidence="2">
    <location>
        <begin position="172"/>
        <end position="187"/>
    </location>
</feature>
<evidence type="ECO:0000256" key="2">
    <source>
        <dbReference type="SAM" id="Phobius"/>
    </source>
</evidence>
<evidence type="ECO:0000259" key="3">
    <source>
        <dbReference type="Pfam" id="PF02517"/>
    </source>
</evidence>
<dbReference type="RefSeq" id="WP_161485538.1">
    <property type="nucleotide sequence ID" value="NZ_CP019609.1"/>
</dbReference>
<keyword evidence="2" id="KW-1133">Transmembrane helix</keyword>
<proteinExistence type="inferred from homology"/>
<reference evidence="4 5" key="1">
    <citation type="journal article" date="2010" name="Int. J. Syst. Evol. Microbiol.">
        <title>Vagococcus penaei sp. nov., isolated from spoilage microbiota of cooked shrimp (Penaeus vannamei).</title>
        <authorList>
            <person name="Jaffres E."/>
            <person name="Prevost H."/>
            <person name="Rossero A."/>
            <person name="Joffraud J.J."/>
            <person name="Dousset X."/>
        </authorList>
    </citation>
    <scope>NUCLEOTIDE SEQUENCE [LARGE SCALE GENOMIC DNA]</scope>
    <source>
        <strain evidence="4 5">CD276</strain>
    </source>
</reference>
<feature type="transmembrane region" description="Helical" evidence="2">
    <location>
        <begin position="119"/>
        <end position="138"/>
    </location>
</feature>
<dbReference type="InterPro" id="IPR003675">
    <property type="entry name" value="Rce1/LyrA-like_dom"/>
</dbReference>
<evidence type="ECO:0000313" key="4">
    <source>
        <dbReference type="EMBL" id="AQP54154.1"/>
    </source>
</evidence>
<accession>A0A1Q2D6Z2</accession>
<feature type="domain" description="CAAX prenyl protease 2/Lysostaphin resistance protein A-like" evidence="3">
    <location>
        <begin position="120"/>
        <end position="204"/>
    </location>
</feature>
<dbReference type="Pfam" id="PF02517">
    <property type="entry name" value="Rce1-like"/>
    <property type="match status" value="1"/>
</dbReference>
<dbReference type="KEGG" id="vpi:BW732_07930"/>
<dbReference type="InterPro" id="IPR052710">
    <property type="entry name" value="CAAX_protease"/>
</dbReference>
<keyword evidence="2" id="KW-0472">Membrane</keyword>
<keyword evidence="5" id="KW-1185">Reference proteome</keyword>
<feature type="transmembrane region" description="Helical" evidence="2">
    <location>
        <begin position="33"/>
        <end position="53"/>
    </location>
</feature>
<keyword evidence="2" id="KW-0812">Transmembrane</keyword>
<dbReference type="EMBL" id="CP019609">
    <property type="protein sequence ID" value="AQP54154.1"/>
    <property type="molecule type" value="Genomic_DNA"/>
</dbReference>
<feature type="transmembrane region" description="Helical" evidence="2">
    <location>
        <begin position="7"/>
        <end position="27"/>
    </location>
</feature>
<gene>
    <name evidence="4" type="ORF">BW732_07930</name>
</gene>
<name>A0A1Q2D6Z2_9ENTE</name>
<protein>
    <recommendedName>
        <fullName evidence="3">CAAX prenyl protease 2/Lysostaphin resistance protein A-like domain-containing protein</fullName>
    </recommendedName>
</protein>
<organism evidence="4 5">
    <name type="scientific">Vagococcus penaei</name>
    <dbReference type="NCBI Taxonomy" id="633807"/>
    <lineage>
        <taxon>Bacteria</taxon>
        <taxon>Bacillati</taxon>
        <taxon>Bacillota</taxon>
        <taxon>Bacilli</taxon>
        <taxon>Lactobacillales</taxon>
        <taxon>Enterococcaceae</taxon>
        <taxon>Vagococcus</taxon>
    </lineage>
</organism>
<dbReference type="GO" id="GO:0080120">
    <property type="term" value="P:CAAX-box protein maturation"/>
    <property type="evidence" value="ECO:0007669"/>
    <property type="project" value="UniProtKB-ARBA"/>
</dbReference>
<feature type="transmembrane region" description="Helical" evidence="2">
    <location>
        <begin position="74"/>
        <end position="92"/>
    </location>
</feature>
<evidence type="ECO:0000313" key="5">
    <source>
        <dbReference type="Proteomes" id="UP000188246"/>
    </source>
</evidence>